<keyword evidence="5" id="KW-1185">Reference proteome</keyword>
<sequence>MSNHYVRYQRIGDTARITLTHAKRHNALVPTLLDDLLNALENCRQDPPRVLVLDAEGASFSSGGDVRAFFTTARSERVDYAKAVVGRLNRTILTLLELPCPTIAAVQGLVTGGSLGLVLASDVVVASTRATFAPWYTVVGFSPDGGWSNLMGQRIGPSRALEIQLTNRTITAQQALDYGLAHYLADHDAFPGKVADISDILCHRQPGSVRHTLTLNRPDLTQTAAQLQREYEHFLAQITTDEAHLGMAKFLERAP</sequence>
<dbReference type="PANTHER" id="PTHR43684:SF1">
    <property type="entry name" value="ENOYL-COA DELTA ISOMERASE 2"/>
    <property type="match status" value="1"/>
</dbReference>
<dbReference type="InterPro" id="IPR029045">
    <property type="entry name" value="ClpP/crotonase-like_dom_sf"/>
</dbReference>
<dbReference type="InterPro" id="IPR051053">
    <property type="entry name" value="ECH/Chromodomain_protein"/>
</dbReference>
<protein>
    <submittedName>
        <fullName evidence="4">Enoyl-CoA hydratase/isomerase family protein</fullName>
    </submittedName>
</protein>
<keyword evidence="3" id="KW-0413">Isomerase</keyword>
<dbReference type="RefSeq" id="WP_316975304.1">
    <property type="nucleotide sequence ID" value="NZ_JAWIIJ010000023.1"/>
</dbReference>
<reference evidence="4 5" key="1">
    <citation type="submission" date="2023-10" db="EMBL/GenBank/DDBJ databases">
        <title>Characteristics and mechanism of a salt-tolerant marine origin heterotrophic nitrifying- aerobic denitrifying bacteria Marinobacter xestospongiae HN1.</title>
        <authorList>
            <person name="Qi R."/>
        </authorList>
    </citation>
    <scope>NUCLEOTIDE SEQUENCE [LARGE SCALE GENOMIC DNA]</scope>
    <source>
        <strain evidence="4 5">HN1</strain>
    </source>
</reference>
<evidence type="ECO:0000313" key="4">
    <source>
        <dbReference type="EMBL" id="MDV2080977.1"/>
    </source>
</evidence>
<dbReference type="CDD" id="cd06558">
    <property type="entry name" value="crotonase-like"/>
    <property type="match status" value="1"/>
</dbReference>
<comment type="caution">
    <text evidence="4">The sequence shown here is derived from an EMBL/GenBank/DDBJ whole genome shotgun (WGS) entry which is preliminary data.</text>
</comment>
<comment type="subcellular location">
    <subcellularLocation>
        <location evidence="1">Peroxisome</location>
    </subcellularLocation>
</comment>
<organism evidence="4 5">
    <name type="scientific">Marinobacter xestospongiae</name>
    <dbReference type="NCBI Taxonomy" id="994319"/>
    <lineage>
        <taxon>Bacteria</taxon>
        <taxon>Pseudomonadati</taxon>
        <taxon>Pseudomonadota</taxon>
        <taxon>Gammaproteobacteria</taxon>
        <taxon>Pseudomonadales</taxon>
        <taxon>Marinobacteraceae</taxon>
        <taxon>Marinobacter</taxon>
    </lineage>
</organism>
<gene>
    <name evidence="4" type="ORF">RYS15_19990</name>
</gene>
<proteinExistence type="predicted"/>
<accession>A0ABU3W357</accession>
<evidence type="ECO:0000256" key="2">
    <source>
        <dbReference type="ARBA" id="ARBA00023140"/>
    </source>
</evidence>
<dbReference type="InterPro" id="IPR001753">
    <property type="entry name" value="Enoyl-CoA_hydra/iso"/>
</dbReference>
<dbReference type="Proteomes" id="UP001269819">
    <property type="component" value="Unassembled WGS sequence"/>
</dbReference>
<dbReference type="PANTHER" id="PTHR43684">
    <property type="match status" value="1"/>
</dbReference>
<keyword evidence="2" id="KW-0576">Peroxisome</keyword>
<evidence type="ECO:0000256" key="3">
    <source>
        <dbReference type="ARBA" id="ARBA00023235"/>
    </source>
</evidence>
<evidence type="ECO:0000256" key="1">
    <source>
        <dbReference type="ARBA" id="ARBA00004275"/>
    </source>
</evidence>
<dbReference type="Gene3D" id="3.90.226.10">
    <property type="entry name" value="2-enoyl-CoA Hydratase, Chain A, domain 1"/>
    <property type="match status" value="1"/>
</dbReference>
<name>A0ABU3W357_9GAMM</name>
<dbReference type="SUPFAM" id="SSF52096">
    <property type="entry name" value="ClpP/crotonase"/>
    <property type="match status" value="1"/>
</dbReference>
<evidence type="ECO:0000313" key="5">
    <source>
        <dbReference type="Proteomes" id="UP001269819"/>
    </source>
</evidence>
<dbReference type="EMBL" id="JAWIIJ010000023">
    <property type="protein sequence ID" value="MDV2080977.1"/>
    <property type="molecule type" value="Genomic_DNA"/>
</dbReference>
<dbReference type="Pfam" id="PF00378">
    <property type="entry name" value="ECH_1"/>
    <property type="match status" value="1"/>
</dbReference>